<sequence length="209" mass="23814">MKMQLRLGALMMALAGCVSTPPTLGDPPPGFKDERKELGYQEVLEKYTDRAELYSGFDTVMFAAATLQTQAFREARVRREAAFKTLTQARVQEILTREFAEAAATNEFFLGVHVFNYRYDDFDRPSSIWNMVMVTPAGELKPVSVERVGRSDMEMRSFYPYMGTFWVGYRVRFPATYPDGRLVIAPGMERVVLRMASSLGKVEMRVHAH</sequence>
<reference evidence="1 2" key="1">
    <citation type="submission" date="2022-11" db="EMBL/GenBank/DDBJ databases">
        <title>Minimal conservation of predation-associated metabolite biosynthetic gene clusters underscores biosynthetic potential of Myxococcota including descriptions for ten novel species: Archangium lansinium sp. nov., Myxococcus landrumus sp. nov., Nannocystis bai.</title>
        <authorList>
            <person name="Ahearne A."/>
            <person name="Stevens C."/>
            <person name="Phillips K."/>
        </authorList>
    </citation>
    <scope>NUCLEOTIDE SEQUENCE [LARGE SCALE GENOMIC DNA]</scope>
    <source>
        <strain evidence="1 2">MIWBW</strain>
    </source>
</reference>
<dbReference type="PROSITE" id="PS51257">
    <property type="entry name" value="PROKAR_LIPOPROTEIN"/>
    <property type="match status" value="1"/>
</dbReference>
<proteinExistence type="predicted"/>
<name>A0ABT4AD88_9BACT</name>
<dbReference type="RefSeq" id="WP_267538334.1">
    <property type="nucleotide sequence ID" value="NZ_JAPNKA010000001.1"/>
</dbReference>
<gene>
    <name evidence="1" type="ORF">OV287_34720</name>
</gene>
<evidence type="ECO:0000313" key="1">
    <source>
        <dbReference type="EMBL" id="MCY1079625.1"/>
    </source>
</evidence>
<keyword evidence="2" id="KW-1185">Reference proteome</keyword>
<comment type="caution">
    <text evidence="1">The sequence shown here is derived from an EMBL/GenBank/DDBJ whole genome shotgun (WGS) entry which is preliminary data.</text>
</comment>
<evidence type="ECO:0008006" key="3">
    <source>
        <dbReference type="Google" id="ProtNLM"/>
    </source>
</evidence>
<evidence type="ECO:0000313" key="2">
    <source>
        <dbReference type="Proteomes" id="UP001207654"/>
    </source>
</evidence>
<dbReference type="EMBL" id="JAPNKA010000001">
    <property type="protein sequence ID" value="MCY1079625.1"/>
    <property type="molecule type" value="Genomic_DNA"/>
</dbReference>
<accession>A0ABT4AD88</accession>
<protein>
    <recommendedName>
        <fullName evidence="3">Lipoprotein</fullName>
    </recommendedName>
</protein>
<organism evidence="1 2">
    <name type="scientific">Archangium lansingense</name>
    <dbReference type="NCBI Taxonomy" id="2995310"/>
    <lineage>
        <taxon>Bacteria</taxon>
        <taxon>Pseudomonadati</taxon>
        <taxon>Myxococcota</taxon>
        <taxon>Myxococcia</taxon>
        <taxon>Myxococcales</taxon>
        <taxon>Cystobacterineae</taxon>
        <taxon>Archangiaceae</taxon>
        <taxon>Archangium</taxon>
    </lineage>
</organism>
<dbReference type="Proteomes" id="UP001207654">
    <property type="component" value="Unassembled WGS sequence"/>
</dbReference>